<dbReference type="AlphaFoldDB" id="A0A518DDW0"/>
<accession>A0A518DDW0</accession>
<evidence type="ECO:0008006" key="3">
    <source>
        <dbReference type="Google" id="ProtNLM"/>
    </source>
</evidence>
<dbReference type="KEGG" id="pnd:Pla175_30390"/>
<reference evidence="1 2" key="1">
    <citation type="submission" date="2019-02" db="EMBL/GenBank/DDBJ databases">
        <title>Deep-cultivation of Planctomycetes and their phenomic and genomic characterization uncovers novel biology.</title>
        <authorList>
            <person name="Wiegand S."/>
            <person name="Jogler M."/>
            <person name="Boedeker C."/>
            <person name="Pinto D."/>
            <person name="Vollmers J."/>
            <person name="Rivas-Marin E."/>
            <person name="Kohn T."/>
            <person name="Peeters S.H."/>
            <person name="Heuer A."/>
            <person name="Rast P."/>
            <person name="Oberbeckmann S."/>
            <person name="Bunk B."/>
            <person name="Jeske O."/>
            <person name="Meyerdierks A."/>
            <person name="Storesund J.E."/>
            <person name="Kallscheuer N."/>
            <person name="Luecker S."/>
            <person name="Lage O.M."/>
            <person name="Pohl T."/>
            <person name="Merkel B.J."/>
            <person name="Hornburger P."/>
            <person name="Mueller R.-W."/>
            <person name="Bruemmer F."/>
            <person name="Labrenz M."/>
            <person name="Spormann A.M."/>
            <person name="Op den Camp H."/>
            <person name="Overmann J."/>
            <person name="Amann R."/>
            <person name="Jetten M.S.M."/>
            <person name="Mascher T."/>
            <person name="Medema M.H."/>
            <person name="Devos D.P."/>
            <person name="Kaster A.-K."/>
            <person name="Ovreas L."/>
            <person name="Rohde M."/>
            <person name="Galperin M.Y."/>
            <person name="Jogler C."/>
        </authorList>
    </citation>
    <scope>NUCLEOTIDE SEQUENCE [LARGE SCALE GENOMIC DNA]</scope>
    <source>
        <strain evidence="1 2">Pla175</strain>
    </source>
</reference>
<dbReference type="Proteomes" id="UP000317429">
    <property type="component" value="Chromosome"/>
</dbReference>
<dbReference type="InterPro" id="IPR010869">
    <property type="entry name" value="DUF1501"/>
</dbReference>
<protein>
    <recommendedName>
        <fullName evidence="3">Sulfatase</fullName>
    </recommendedName>
</protein>
<gene>
    <name evidence="1" type="ORF">Pla175_30390</name>
</gene>
<name>A0A518DDW0_9BACT</name>
<proteinExistence type="predicted"/>
<dbReference type="PANTHER" id="PTHR43737:SF1">
    <property type="entry name" value="DUF1501 DOMAIN-CONTAINING PROTEIN"/>
    <property type="match status" value="1"/>
</dbReference>
<dbReference type="InterPro" id="IPR017850">
    <property type="entry name" value="Alkaline_phosphatase_core_sf"/>
</dbReference>
<dbReference type="Pfam" id="PF07394">
    <property type="entry name" value="DUF1501"/>
    <property type="match status" value="1"/>
</dbReference>
<organism evidence="1 2">
    <name type="scientific">Pirellulimonas nuda</name>
    <dbReference type="NCBI Taxonomy" id="2528009"/>
    <lineage>
        <taxon>Bacteria</taxon>
        <taxon>Pseudomonadati</taxon>
        <taxon>Planctomycetota</taxon>
        <taxon>Planctomycetia</taxon>
        <taxon>Pirellulales</taxon>
        <taxon>Lacipirellulaceae</taxon>
        <taxon>Pirellulimonas</taxon>
    </lineage>
</organism>
<keyword evidence="2" id="KW-1185">Reference proteome</keyword>
<dbReference type="Gene3D" id="3.40.720.10">
    <property type="entry name" value="Alkaline Phosphatase, subunit A"/>
    <property type="match status" value="1"/>
</dbReference>
<evidence type="ECO:0000313" key="2">
    <source>
        <dbReference type="Proteomes" id="UP000317429"/>
    </source>
</evidence>
<evidence type="ECO:0000313" key="1">
    <source>
        <dbReference type="EMBL" id="QDU89646.1"/>
    </source>
</evidence>
<dbReference type="RefSeq" id="WP_145286587.1">
    <property type="nucleotide sequence ID" value="NZ_CP036291.1"/>
</dbReference>
<dbReference type="OrthoDB" id="127333at2"/>
<dbReference type="PANTHER" id="PTHR43737">
    <property type="entry name" value="BLL7424 PROTEIN"/>
    <property type="match status" value="1"/>
</dbReference>
<dbReference type="SUPFAM" id="SSF53649">
    <property type="entry name" value="Alkaline phosphatase-like"/>
    <property type="match status" value="1"/>
</dbReference>
<dbReference type="EMBL" id="CP036291">
    <property type="protein sequence ID" value="QDU89646.1"/>
    <property type="molecule type" value="Genomic_DNA"/>
</dbReference>
<sequence length="486" mass="53683">MTFPSHNPNDPLAIHRRQVLQWGGYGLGAMALQSLLSKEAGGAPLGSTGGLHYRATTKRVIFLTQSGAPSQIELFDPKPQLVARSGQELPGSVSMGQRLTTMTAGQSRMAVMPAVTTFKPYGESGIELGDWIPHIAGIADDICVVRSMQTDFINHAPALTFMLTGSQLPGRPSLGAWSSFGLGTLNANLPEFAVLVSKTGNSGDQPLYDYYWGAGFLPSRHQAAKLRGGAEPVLYLKNPAGIDRQTRRLQLDALAELNQHKHDAWSDPEITTRIAQYEMAYKMQRSVPELADLSQEPQSTFDLYGEEAKEPGTYAFNCLMARRMVERDVRFVQVFLGDWDHHVKMRTRSPARAATSDRPSAALVRDLKQRGMLDDTLVVWAGEFGRGVTAQTKSSDPLSDPNVGRDHHPRCFSLWMAGGGLKRGHVHGATDDYCYNVVENPVHIHDLQATILRLMGVDHERLTYRFMGRDFRLTDVHGRVVHDIIA</sequence>